<protein>
    <submittedName>
        <fullName evidence="3">Uncharacterized protein</fullName>
    </submittedName>
</protein>
<evidence type="ECO:0000313" key="4">
    <source>
        <dbReference type="Proteomes" id="UP001189429"/>
    </source>
</evidence>
<gene>
    <name evidence="3" type="ORF">PCOR1329_LOCUS53822</name>
</gene>
<feature type="transmembrane region" description="Helical" evidence="2">
    <location>
        <begin position="174"/>
        <end position="194"/>
    </location>
</feature>
<accession>A0ABN9V1T7</accession>
<organism evidence="3 4">
    <name type="scientific">Prorocentrum cordatum</name>
    <dbReference type="NCBI Taxonomy" id="2364126"/>
    <lineage>
        <taxon>Eukaryota</taxon>
        <taxon>Sar</taxon>
        <taxon>Alveolata</taxon>
        <taxon>Dinophyceae</taxon>
        <taxon>Prorocentrales</taxon>
        <taxon>Prorocentraceae</taxon>
        <taxon>Prorocentrum</taxon>
    </lineage>
</organism>
<feature type="transmembrane region" description="Helical" evidence="2">
    <location>
        <begin position="84"/>
        <end position="102"/>
    </location>
</feature>
<keyword evidence="2" id="KW-0472">Membrane</keyword>
<sequence>MAERFSRKSSDNAITYQDKAIKHFFMRVLLASALVTFILVVHTVLNSLRTGTWFAIAYVKLAALLLFILMLVLGERIWGMSRTFKVMVASGMFCMCIIIALLSRPTDHWHLFGILVLDFVIIMQTDEDEVALQTLSIVLFLGYVAYVFLHTFSSAGLCPHIHLVKHGSESDVESQLFCGIIPVLLNVLLIMSYARDLRRESKRVRSSARTVATIAEALNSFDIERAQLLLSERSEDEDVASVCHQLEQLICNLQTHRPFLPNYLFPQNSGSDSDPTGGAIATAMWGHPTFWDNAASAATRLRDPEYTLNEFHSDVEAAFPELKLYNVGSTCSSGRTCSEEYQRTLGALYSVYCISRIDIDGKEILSFGVDRHGKPAVKVAREWTSPNPMGSPRLDCDPTDPRHVFYKSMDWDRMLDLFVRAGLLRSGGNDRSTSDSGTAVSSILPSSTSRQVGKRRYSKTPIVVDHERMTAFLALTAFHDVMKNSSLLPNVQGQHAPYNGLSEGDRVHDHDLALRYIMEHFPGLLPSFNGLGPAQRAVVFFTQAKMGFNNGWLVQGEAPPGALFSKFKEVI</sequence>
<keyword evidence="2" id="KW-0812">Transmembrane</keyword>
<keyword evidence="2" id="KW-1133">Transmembrane helix</keyword>
<feature type="region of interest" description="Disordered" evidence="1">
    <location>
        <begin position="428"/>
        <end position="455"/>
    </location>
</feature>
<evidence type="ECO:0000256" key="2">
    <source>
        <dbReference type="SAM" id="Phobius"/>
    </source>
</evidence>
<name>A0ABN9V1T7_9DINO</name>
<feature type="transmembrane region" description="Helical" evidence="2">
    <location>
        <begin position="51"/>
        <end position="72"/>
    </location>
</feature>
<evidence type="ECO:0000256" key="1">
    <source>
        <dbReference type="SAM" id="MobiDB-lite"/>
    </source>
</evidence>
<feature type="compositionally biased region" description="Polar residues" evidence="1">
    <location>
        <begin position="429"/>
        <end position="451"/>
    </location>
</feature>
<comment type="caution">
    <text evidence="3">The sequence shown here is derived from an EMBL/GenBank/DDBJ whole genome shotgun (WGS) entry which is preliminary data.</text>
</comment>
<reference evidence="3" key="1">
    <citation type="submission" date="2023-10" db="EMBL/GenBank/DDBJ databases">
        <authorList>
            <person name="Chen Y."/>
            <person name="Shah S."/>
            <person name="Dougan E. K."/>
            <person name="Thang M."/>
            <person name="Chan C."/>
        </authorList>
    </citation>
    <scope>NUCLEOTIDE SEQUENCE [LARGE SCALE GENOMIC DNA]</scope>
</reference>
<dbReference type="EMBL" id="CAUYUJ010016565">
    <property type="protein sequence ID" value="CAK0866712.1"/>
    <property type="molecule type" value="Genomic_DNA"/>
</dbReference>
<evidence type="ECO:0000313" key="3">
    <source>
        <dbReference type="EMBL" id="CAK0866712.1"/>
    </source>
</evidence>
<proteinExistence type="predicted"/>
<dbReference type="Proteomes" id="UP001189429">
    <property type="component" value="Unassembled WGS sequence"/>
</dbReference>
<feature type="transmembrane region" description="Helical" evidence="2">
    <location>
        <begin position="137"/>
        <end position="162"/>
    </location>
</feature>
<keyword evidence="4" id="KW-1185">Reference proteome</keyword>
<feature type="transmembrane region" description="Helical" evidence="2">
    <location>
        <begin position="24"/>
        <end position="45"/>
    </location>
</feature>